<evidence type="ECO:0008006" key="5">
    <source>
        <dbReference type="Google" id="ProtNLM"/>
    </source>
</evidence>
<feature type="region of interest" description="Disordered" evidence="2">
    <location>
        <begin position="1135"/>
        <end position="1202"/>
    </location>
</feature>
<proteinExistence type="predicted"/>
<feature type="compositionally biased region" description="Polar residues" evidence="2">
    <location>
        <begin position="1697"/>
        <end position="1706"/>
    </location>
</feature>
<feature type="compositionally biased region" description="Low complexity" evidence="2">
    <location>
        <begin position="541"/>
        <end position="553"/>
    </location>
</feature>
<feature type="region of interest" description="Disordered" evidence="2">
    <location>
        <begin position="912"/>
        <end position="980"/>
    </location>
</feature>
<gene>
    <name evidence="3" type="ORF">Q8F55_005536</name>
</gene>
<feature type="compositionally biased region" description="Acidic residues" evidence="2">
    <location>
        <begin position="629"/>
        <end position="638"/>
    </location>
</feature>
<evidence type="ECO:0000313" key="3">
    <source>
        <dbReference type="EMBL" id="KAL1408723.1"/>
    </source>
</evidence>
<name>A0ABR3Q2X8_9TREE</name>
<comment type="caution">
    <text evidence="3">The sequence shown here is derived from an EMBL/GenBank/DDBJ whole genome shotgun (WGS) entry which is preliminary data.</text>
</comment>
<feature type="compositionally biased region" description="Polar residues" evidence="2">
    <location>
        <begin position="447"/>
        <end position="461"/>
    </location>
</feature>
<feature type="region of interest" description="Disordered" evidence="2">
    <location>
        <begin position="1049"/>
        <end position="1092"/>
    </location>
</feature>
<feature type="region of interest" description="Disordered" evidence="2">
    <location>
        <begin position="1674"/>
        <end position="1707"/>
    </location>
</feature>
<keyword evidence="4" id="KW-1185">Reference proteome</keyword>
<accession>A0ABR3Q2X8</accession>
<feature type="coiled-coil region" evidence="1">
    <location>
        <begin position="1525"/>
        <end position="1552"/>
    </location>
</feature>
<feature type="region of interest" description="Disordered" evidence="2">
    <location>
        <begin position="81"/>
        <end position="174"/>
    </location>
</feature>
<dbReference type="RefSeq" id="XP_069208667.1">
    <property type="nucleotide sequence ID" value="XM_069354025.1"/>
</dbReference>
<evidence type="ECO:0000256" key="1">
    <source>
        <dbReference type="SAM" id="Coils"/>
    </source>
</evidence>
<feature type="region of interest" description="Disordered" evidence="2">
    <location>
        <begin position="1"/>
        <end position="53"/>
    </location>
</feature>
<feature type="compositionally biased region" description="Polar residues" evidence="2">
    <location>
        <begin position="694"/>
        <end position="704"/>
    </location>
</feature>
<feature type="region of interest" description="Disordered" evidence="2">
    <location>
        <begin position="337"/>
        <end position="358"/>
    </location>
</feature>
<feature type="region of interest" description="Disordered" evidence="2">
    <location>
        <begin position="433"/>
        <end position="575"/>
    </location>
</feature>
<feature type="region of interest" description="Disordered" evidence="2">
    <location>
        <begin position="294"/>
        <end position="320"/>
    </location>
</feature>
<feature type="region of interest" description="Disordered" evidence="2">
    <location>
        <begin position="995"/>
        <end position="1023"/>
    </location>
</feature>
<feature type="compositionally biased region" description="Polar residues" evidence="2">
    <location>
        <begin position="491"/>
        <end position="512"/>
    </location>
</feature>
<reference evidence="3 4" key="1">
    <citation type="submission" date="2023-08" db="EMBL/GenBank/DDBJ databases">
        <title>Annotated Genome Sequence of Vanrija albida AlHP1.</title>
        <authorList>
            <person name="Herzog R."/>
        </authorList>
    </citation>
    <scope>NUCLEOTIDE SEQUENCE [LARGE SCALE GENOMIC DNA]</scope>
    <source>
        <strain evidence="3 4">AlHP1</strain>
    </source>
</reference>
<keyword evidence="1" id="KW-0175">Coiled coil</keyword>
<organism evidence="3 4">
    <name type="scientific">Vanrija albida</name>
    <dbReference type="NCBI Taxonomy" id="181172"/>
    <lineage>
        <taxon>Eukaryota</taxon>
        <taxon>Fungi</taxon>
        <taxon>Dikarya</taxon>
        <taxon>Basidiomycota</taxon>
        <taxon>Agaricomycotina</taxon>
        <taxon>Tremellomycetes</taxon>
        <taxon>Trichosporonales</taxon>
        <taxon>Trichosporonaceae</taxon>
        <taxon>Vanrija</taxon>
    </lineage>
</organism>
<feature type="region of interest" description="Disordered" evidence="2">
    <location>
        <begin position="599"/>
        <end position="659"/>
    </location>
</feature>
<protein>
    <recommendedName>
        <fullName evidence="5">Up-regulated during septation protein 1 domain-containing protein</fullName>
    </recommendedName>
</protein>
<sequence length="1738" mass="186455">MSQHRHKRQNRSRASVSVSFGASGFNPGSQQFTVGGSGAPGDDYYGQNAPPAQAPANASIAFPGAYPFGSVGGGFIAPGNSVDGGHPTRPVIANRRTRYGGGGDRSLGMGHPSRHSIAMDLPPHVSNGGPPHLSGRPGDSIGGPHRPPPLALPSRFTNGVGPGPSSPLTPQRPGTPQAVMLPYNDRSWTIDSATRQTLSHFPHSSLSLPLTTSPLPRHTPHSSVNFAAGPSGLGIATAPPGHPGRRAVTHASMLSQPHGRVPSIVQRTGPPPKAILGGPGGKTFDELRVAPIASRSASTEPSPAASARSMSPLSSPAKPNFADQEVKYLGTTVRVALPPESYSPPDSPPRDQQDVDEETAVKVVRKETYPWPPGLVHGGPEDIPLPPSPTEEELTGVDNDMVSPVPIDHTPHGSLSAPIWEGKQVLVSVPSTAWEPLKPPSPEQDEISTTTYETAADSTPAETAYEFRSKAASEVAEPADHGVPNGHGHTAHNSLSAQTVTLSNGDDSSVPSASRHGFGSLSTDRFLKRSLGDFDDNPGTSQRSPPSSPQARPTLLASPAQPEHERPKPTLRPTAPVFSFLRPTTAAFVPSSFKPLAPPANSDALDAQDGPEPFISPASKFLTTSPESQADELQDDSDLINLQPTPHVPHNSLPTGQPHFYPTVPSPAFMARVLATPRRLKPGAAVFIPRDQPSGPSTPQSQVGLLSHTKNDSDPPSFFKFGDHSGAPSIPSIAGSPFTFTMPASTAATPLPAQPLSIVEQPHTASTVKSASITSLPGGSGTESGGALGLFTFTHKLRPQAAEFKPKTPALGSPSKPPGLQLGLSTPGPAAFMPLSTRVRPSTLPLPANTPARTPYVPLGSAFGFPGTPAAINSGLTEDSADVSRPNLEDIIQPRRPIPILSPQLQPIIPWRNAVSPPTEAGSVVESHLSEQDNRSVEEERDTPRSRIHTAKRSSQNSHQPRSWAEAARSQPSSPIKVPTSTVLIHPSLPLISQHSVTGSSRQTPSRKQTLVISGSPRMPGSGESFSPIMALPSEHEHETNVPSAALRKSMERRQSAPAPATSLNADPKPFSFGSRTYTPPPHPPPKQLDSPQRFFDQLRHSTPKHNRLSPIPAPKLLLDGEDCQKFREWVFPSKRRHSGDDRGDERELPDIQDSPKRTPAVADASLWPTWAQGGTPRPALAQPSPDPFAPRQVGPSDSPQRLLPPTILPPFLPSPQTLPLSVTNGVFGSTVDNPIHDVVSLLKTIEDQMTLVKLDTDQLIMLSNRGANESFHRSNGAQEAVHAIKAHLPSPQAIDNVTGMLEAQNGILQDIVRRIEEETTPSPTQFETSDHTQEMFRAIISGQHAMMAKFSELTDTQNAIEDLRGATDALLEAQADSREAKIDHRRGSQLVDLHTQIREEVAKTHRAERDAAILSTRVDELTKHAKEKELEDAWRALIRADVAAVTASLSKLARTHDKTHGDVAEMRDQLTQAQSVIEALRTERDSISELAAERHTQIVGLQKEAAVFDQKLFDLLGGLGQAVSRNRDEKVSELEQEVKGLRTELHDVSNVKSDLRVQLAEALGNVQLEKEKAQRFADSEAGERRTLDLQLKAEKARTSFLESRIQKLEAQLQDTNHNLDVWRSAALEQRLHAERTSAHVTALQNENYHWREFALSADRDRLDQWLATKPFHGIAPQHTGGSPKTVRAGTPVMSPKTVSSKTVQLPRTPGRSALALTSATPPPVRRAIPTIVEPTGE</sequence>
<feature type="region of interest" description="Disordered" evidence="2">
    <location>
        <begin position="261"/>
        <end position="280"/>
    </location>
</feature>
<evidence type="ECO:0000256" key="2">
    <source>
        <dbReference type="SAM" id="MobiDB-lite"/>
    </source>
</evidence>
<dbReference type="GeneID" id="95986579"/>
<dbReference type="EMBL" id="JBBXJM010000004">
    <property type="protein sequence ID" value="KAL1408723.1"/>
    <property type="molecule type" value="Genomic_DNA"/>
</dbReference>
<feature type="region of interest" description="Disordered" evidence="2">
    <location>
        <begin position="686"/>
        <end position="714"/>
    </location>
</feature>
<feature type="compositionally biased region" description="Polar residues" evidence="2">
    <location>
        <begin position="12"/>
        <end position="34"/>
    </location>
</feature>
<evidence type="ECO:0000313" key="4">
    <source>
        <dbReference type="Proteomes" id="UP001565368"/>
    </source>
</evidence>
<feature type="compositionally biased region" description="Basic residues" evidence="2">
    <location>
        <begin position="1"/>
        <end position="11"/>
    </location>
</feature>
<feature type="compositionally biased region" description="Basic and acidic residues" evidence="2">
    <location>
        <begin position="928"/>
        <end position="945"/>
    </location>
</feature>
<dbReference type="Proteomes" id="UP001565368">
    <property type="component" value="Unassembled WGS sequence"/>
</dbReference>
<feature type="compositionally biased region" description="Basic and acidic residues" evidence="2">
    <location>
        <begin position="1139"/>
        <end position="1157"/>
    </location>
</feature>
<feature type="coiled-coil region" evidence="1">
    <location>
        <begin position="1592"/>
        <end position="1626"/>
    </location>
</feature>
<feature type="compositionally biased region" description="Polar residues" evidence="2">
    <location>
        <begin position="995"/>
        <end position="1013"/>
    </location>
</feature>
<feature type="compositionally biased region" description="Low complexity" evidence="2">
    <location>
        <begin position="294"/>
        <end position="317"/>
    </location>
</feature>
<feature type="compositionally biased region" description="Polar residues" evidence="2">
    <location>
        <begin position="970"/>
        <end position="980"/>
    </location>
</feature>